<feature type="transmembrane region" description="Helical" evidence="6">
    <location>
        <begin position="320"/>
        <end position="343"/>
    </location>
</feature>
<feature type="transmembrane region" description="Helical" evidence="6">
    <location>
        <begin position="407"/>
        <end position="425"/>
    </location>
</feature>
<feature type="transmembrane region" description="Helical" evidence="6">
    <location>
        <begin position="524"/>
        <end position="546"/>
    </location>
</feature>
<feature type="region of interest" description="Disordered" evidence="5">
    <location>
        <begin position="33"/>
        <end position="127"/>
    </location>
</feature>
<feature type="signal peptide" evidence="7">
    <location>
        <begin position="1"/>
        <end position="19"/>
    </location>
</feature>
<evidence type="ECO:0000256" key="4">
    <source>
        <dbReference type="ARBA" id="ARBA00023136"/>
    </source>
</evidence>
<keyword evidence="3 6" id="KW-1133">Transmembrane helix</keyword>
<dbReference type="PANTHER" id="PTHR35779">
    <property type="entry name" value="PH-RESPONSE REGULATOR PROTEIN PALH/RIM21"/>
    <property type="match status" value="1"/>
</dbReference>
<evidence type="ECO:0000256" key="6">
    <source>
        <dbReference type="SAM" id="Phobius"/>
    </source>
</evidence>
<dbReference type="EMBL" id="FXLY01000002">
    <property type="protein sequence ID" value="SMN17860.1"/>
    <property type="molecule type" value="Genomic_DNA"/>
</dbReference>
<feature type="transmembrane region" description="Helical" evidence="6">
    <location>
        <begin position="355"/>
        <end position="374"/>
    </location>
</feature>
<evidence type="ECO:0000256" key="2">
    <source>
        <dbReference type="ARBA" id="ARBA00022692"/>
    </source>
</evidence>
<gene>
    <name evidence="8" type="ORF">KASA_0Q02299G</name>
</gene>
<comment type="subcellular location">
    <subcellularLocation>
        <location evidence="1">Membrane</location>
        <topology evidence="1">Multi-pass membrane protein</topology>
    </subcellularLocation>
</comment>
<feature type="compositionally biased region" description="Low complexity" evidence="5">
    <location>
        <begin position="95"/>
        <end position="123"/>
    </location>
</feature>
<feature type="transmembrane region" description="Helical" evidence="6">
    <location>
        <begin position="607"/>
        <end position="626"/>
    </location>
</feature>
<dbReference type="GO" id="GO:0005886">
    <property type="term" value="C:plasma membrane"/>
    <property type="evidence" value="ECO:0007669"/>
    <property type="project" value="TreeGrafter"/>
</dbReference>
<dbReference type="InterPro" id="IPR014844">
    <property type="entry name" value="PalH"/>
</dbReference>
<dbReference type="GO" id="GO:0071467">
    <property type="term" value="P:cellular response to pH"/>
    <property type="evidence" value="ECO:0007669"/>
    <property type="project" value="TreeGrafter"/>
</dbReference>
<evidence type="ECO:0000313" key="8">
    <source>
        <dbReference type="EMBL" id="SMN17860.1"/>
    </source>
</evidence>
<feature type="transmembrane region" description="Helical" evidence="6">
    <location>
        <begin position="486"/>
        <end position="508"/>
    </location>
</feature>
<feature type="compositionally biased region" description="Pro residues" evidence="5">
    <location>
        <begin position="60"/>
        <end position="79"/>
    </location>
</feature>
<reference evidence="8 9" key="1">
    <citation type="submission" date="2017-04" db="EMBL/GenBank/DDBJ databases">
        <authorList>
            <person name="Afonso C.L."/>
            <person name="Miller P.J."/>
            <person name="Scott M.A."/>
            <person name="Spackman E."/>
            <person name="Goraichik I."/>
            <person name="Dimitrov K.M."/>
            <person name="Suarez D.L."/>
            <person name="Swayne D.E."/>
        </authorList>
    </citation>
    <scope>NUCLEOTIDE SEQUENCE [LARGE SCALE GENOMIC DNA]</scope>
</reference>
<evidence type="ECO:0000256" key="5">
    <source>
        <dbReference type="SAM" id="MobiDB-lite"/>
    </source>
</evidence>
<dbReference type="Pfam" id="PF08733">
    <property type="entry name" value="PalH"/>
    <property type="match status" value="1"/>
</dbReference>
<name>A0A1X7QXD1_9SACH</name>
<dbReference type="PANTHER" id="PTHR35779:SF2">
    <property type="entry name" value="PROTEIN DFG16"/>
    <property type="match status" value="1"/>
</dbReference>
<sequence>MITIRLVCYLLYISNLCASAYLQPLRRRGSLLEPPHMAKIGPPDIRGSRKNNEGMNLFGGPPPSPHGLEPPPPPPPPGGGKPGAGPKHEVGQIANSGSNKNNNNYNDNNSNNNDNSTINSSVNPVVGNTHSKKTHIYYSPQFPIDYLGYKNGSRSKRKTFNHGPQKKKNPHNHRHHHNDTILLSKYIVDNILEPYSNYCYAHLLSSGYLNLIFRNNLTSPLYIKNISLSTPTLLIRCNDTFFNSTTNVTYDALASNFSSPASDFLRNIALDLDYKISLTPNSTKKHRNRHHLKQTIPSQQKRVINNTDRFLFKTSFNHSLVMILFLQTTSCVSSYMILLVILLLPSDSRIRTIPVTLYVLLYVIIQTIYMHVTINNVFIPQYNLNIQDVVFYEMKILNSNGYKCCELLIHLAGHINWIYIVYYMFHKDDKYYRRNTIIMKTNSPSNFNATYNEKDGTTTNMSDDSLEEHDTFYSWLPSFLNNRNRFIISAGIILLLLGNIPFGILLWVKNLSGVRALYKTVECLIYSVFLCLTFIYIWCNFGNVLIRQRVKRKVKLTLRNKVKVLWRDYYKMIPILIYNIVSFILTYFCTIYFTTKNVHLSRWRFNFVYLLNLLITVNVWGLIGSFEKREIALNKNTILGRKIDNADPFFFDFSNEMSVISSTLPRRSRDSFASDATSLIDKNRPNQALPNNNKIQKPIRLKYPFSTWKSKINRLKDNRVRSKKTLRKHETEKRHSIRDAIKCFNHKLTVSTDGLKQPSNELLPIAKGNSGGKTDTVRDGITSFSTSYEDGEDTQSIETELTRNVIYYYDQNVSSNSMFSRTRSNSHVHMD</sequence>
<evidence type="ECO:0000313" key="9">
    <source>
        <dbReference type="Proteomes" id="UP000196158"/>
    </source>
</evidence>
<evidence type="ECO:0000256" key="3">
    <source>
        <dbReference type="ARBA" id="ARBA00022989"/>
    </source>
</evidence>
<keyword evidence="2 6" id="KW-0812">Transmembrane</keyword>
<evidence type="ECO:0000256" key="1">
    <source>
        <dbReference type="ARBA" id="ARBA00004141"/>
    </source>
</evidence>
<feature type="transmembrane region" description="Helical" evidence="6">
    <location>
        <begin position="575"/>
        <end position="595"/>
    </location>
</feature>
<keyword evidence="9" id="KW-1185">Reference proteome</keyword>
<keyword evidence="4 6" id="KW-0472">Membrane</keyword>
<keyword evidence="7" id="KW-0732">Signal</keyword>
<proteinExistence type="predicted"/>
<feature type="chain" id="PRO_5012530408" evidence="7">
    <location>
        <begin position="20"/>
        <end position="831"/>
    </location>
</feature>
<dbReference type="Proteomes" id="UP000196158">
    <property type="component" value="Unassembled WGS sequence"/>
</dbReference>
<evidence type="ECO:0000256" key="7">
    <source>
        <dbReference type="SAM" id="SignalP"/>
    </source>
</evidence>
<feature type="region of interest" description="Disordered" evidence="5">
    <location>
        <begin position="153"/>
        <end position="177"/>
    </location>
</feature>
<protein>
    <submittedName>
        <fullName evidence="8">Similar to Saccharomyces cerevisiae YOR030W DFG16 Probable multiple transmembrane protein, involved in diploid invasive and pseudohyphal growth upon nitrogen starvation</fullName>
    </submittedName>
</protein>
<dbReference type="OrthoDB" id="4033945at2759"/>
<dbReference type="STRING" id="1789683.A0A1X7QXD1"/>
<organism evidence="8 9">
    <name type="scientific">Maudiozyma saulgeensis</name>
    <dbReference type="NCBI Taxonomy" id="1789683"/>
    <lineage>
        <taxon>Eukaryota</taxon>
        <taxon>Fungi</taxon>
        <taxon>Dikarya</taxon>
        <taxon>Ascomycota</taxon>
        <taxon>Saccharomycotina</taxon>
        <taxon>Saccharomycetes</taxon>
        <taxon>Saccharomycetales</taxon>
        <taxon>Saccharomycetaceae</taxon>
        <taxon>Maudiozyma</taxon>
    </lineage>
</organism>
<dbReference type="AlphaFoldDB" id="A0A1X7QXD1"/>
<accession>A0A1X7QXD1</accession>